<evidence type="ECO:0000313" key="2">
    <source>
        <dbReference type="Proteomes" id="UP001396898"/>
    </source>
</evidence>
<comment type="caution">
    <text evidence="1">The sequence shown here is derived from an EMBL/GenBank/DDBJ whole genome shotgun (WGS) entry which is preliminary data.</text>
</comment>
<name>A0ABR1R1Y8_9PEZI</name>
<dbReference type="Proteomes" id="UP001396898">
    <property type="component" value="Unassembled WGS sequence"/>
</dbReference>
<protein>
    <recommendedName>
        <fullName evidence="3">Fungal-type protein kinase domain-containing protein</fullName>
    </recommendedName>
</protein>
<sequence>MKDVTGKDHWGNATPEQQEKIQDTFGAWPAETACVRQGCAHGVHEACWEQPAAYPVATLQPSLYQPKVMELLPEPLRANRRQWLHICLLAKLYRLSAFLHFSEISPYRNILHLRNEGAVVEFDAYLFCLLYTVGRLIDARGHFPAKYSFLPAYDQADTFDWKFETMDCRDRTFHQYEKDGEWEGEVNPFVDRDAYLKSLEKAAENPGRKPIHTLKLLYIHYDVPKFTPSPYHNAYQQEVMQAFALEHAKYEIAPENNKYIRDA</sequence>
<dbReference type="EMBL" id="JAQQWI010000022">
    <property type="protein sequence ID" value="KAK7996045.1"/>
    <property type="molecule type" value="Genomic_DNA"/>
</dbReference>
<evidence type="ECO:0008006" key="3">
    <source>
        <dbReference type="Google" id="ProtNLM"/>
    </source>
</evidence>
<gene>
    <name evidence="1" type="ORF">PG991_015512</name>
</gene>
<accession>A0ABR1R1Y8</accession>
<evidence type="ECO:0000313" key="1">
    <source>
        <dbReference type="EMBL" id="KAK7996045.1"/>
    </source>
</evidence>
<proteinExistence type="predicted"/>
<keyword evidence="2" id="KW-1185">Reference proteome</keyword>
<reference evidence="1 2" key="1">
    <citation type="submission" date="2023-01" db="EMBL/GenBank/DDBJ databases">
        <title>Analysis of 21 Apiospora genomes using comparative genomics revels a genus with tremendous synthesis potential of carbohydrate active enzymes and secondary metabolites.</title>
        <authorList>
            <person name="Sorensen T."/>
        </authorList>
    </citation>
    <scope>NUCLEOTIDE SEQUENCE [LARGE SCALE GENOMIC DNA]</scope>
    <source>
        <strain evidence="1 2">CBS 20057</strain>
    </source>
</reference>
<organism evidence="1 2">
    <name type="scientific">Apiospora marii</name>
    <dbReference type="NCBI Taxonomy" id="335849"/>
    <lineage>
        <taxon>Eukaryota</taxon>
        <taxon>Fungi</taxon>
        <taxon>Dikarya</taxon>
        <taxon>Ascomycota</taxon>
        <taxon>Pezizomycotina</taxon>
        <taxon>Sordariomycetes</taxon>
        <taxon>Xylariomycetidae</taxon>
        <taxon>Amphisphaeriales</taxon>
        <taxon>Apiosporaceae</taxon>
        <taxon>Apiospora</taxon>
    </lineage>
</organism>